<name>A0ABV4NN00_9GAMM</name>
<organism evidence="1 2">
    <name type="scientific">Microbulbifer echini</name>
    <dbReference type="NCBI Taxonomy" id="1529067"/>
    <lineage>
        <taxon>Bacteria</taxon>
        <taxon>Pseudomonadati</taxon>
        <taxon>Pseudomonadota</taxon>
        <taxon>Gammaproteobacteria</taxon>
        <taxon>Cellvibrionales</taxon>
        <taxon>Microbulbiferaceae</taxon>
        <taxon>Microbulbifer</taxon>
    </lineage>
</organism>
<accession>A0ABV4NN00</accession>
<dbReference type="Proteomes" id="UP001569414">
    <property type="component" value="Unassembled WGS sequence"/>
</dbReference>
<dbReference type="Gene3D" id="3.40.50.10600">
    <property type="entry name" value="SpoIIaa-like domains"/>
    <property type="match status" value="1"/>
</dbReference>
<dbReference type="InterPro" id="IPR021866">
    <property type="entry name" value="SpoIIAA-like"/>
</dbReference>
<evidence type="ECO:0000313" key="2">
    <source>
        <dbReference type="Proteomes" id="UP001569414"/>
    </source>
</evidence>
<gene>
    <name evidence="1" type="ORF">ACCI51_09565</name>
</gene>
<dbReference type="Pfam" id="PF11964">
    <property type="entry name" value="SpoIIAA-like"/>
    <property type="match status" value="1"/>
</dbReference>
<comment type="caution">
    <text evidence="1">The sequence shown here is derived from an EMBL/GenBank/DDBJ whole genome shotgun (WGS) entry which is preliminary data.</text>
</comment>
<protein>
    <submittedName>
        <fullName evidence="1">STAS/SEC14 domain-containing protein</fullName>
    </submittedName>
</protein>
<sequence>MIKAIDIGIPNALGFSISGEITESDVSEALIKAKSLGEHFGNITIYEEVESFQGLEISALTKKFKYLLDVGVSNISAAAILTDKKWLQKIVRLEDKIFRNIDIRCFSLEQREEAIHFLEQYAPNGSD</sequence>
<dbReference type="InterPro" id="IPR036513">
    <property type="entry name" value="STAS_dom_sf"/>
</dbReference>
<dbReference type="EMBL" id="JBGMEL010000008">
    <property type="protein sequence ID" value="MFA0790791.1"/>
    <property type="molecule type" value="Genomic_DNA"/>
</dbReference>
<dbReference type="InterPro" id="IPR038396">
    <property type="entry name" value="SpoIIAA-like_sf"/>
</dbReference>
<dbReference type="RefSeq" id="WP_371843410.1">
    <property type="nucleotide sequence ID" value="NZ_JBGMEL010000008.1"/>
</dbReference>
<dbReference type="SUPFAM" id="SSF52091">
    <property type="entry name" value="SpoIIaa-like"/>
    <property type="match status" value="1"/>
</dbReference>
<keyword evidence="2" id="KW-1185">Reference proteome</keyword>
<reference evidence="1 2" key="1">
    <citation type="submission" date="2024-08" db="EMBL/GenBank/DDBJ databases">
        <authorList>
            <person name="Ishaq N."/>
        </authorList>
    </citation>
    <scope>NUCLEOTIDE SEQUENCE [LARGE SCALE GENOMIC DNA]</scope>
    <source>
        <strain evidence="1 2">JCM 30400</strain>
    </source>
</reference>
<evidence type="ECO:0000313" key="1">
    <source>
        <dbReference type="EMBL" id="MFA0790791.1"/>
    </source>
</evidence>
<proteinExistence type="predicted"/>